<gene>
    <name evidence="2" type="ORF">NCTC10702_03822</name>
</gene>
<reference evidence="2 3" key="1">
    <citation type="submission" date="2018-06" db="EMBL/GenBank/DDBJ databases">
        <authorList>
            <consortium name="Pathogen Informatics"/>
            <person name="Doyle S."/>
        </authorList>
    </citation>
    <scope>NUCLEOTIDE SEQUENCE [LARGE SCALE GENOMIC DNA]</scope>
    <source>
        <strain evidence="2 3">NCTC10702</strain>
    </source>
</reference>
<dbReference type="AlphaFoldDB" id="A0A380EN17"/>
<name>A0A380EN17_STAAU</name>
<accession>A0A380EN17</accession>
<feature type="domain" description="YdhG-like" evidence="1">
    <location>
        <begin position="20"/>
        <end position="118"/>
    </location>
</feature>
<dbReference type="SUPFAM" id="SSF159888">
    <property type="entry name" value="YdhG-like"/>
    <property type="match status" value="1"/>
</dbReference>
<dbReference type="EMBL" id="UHBY01000003">
    <property type="protein sequence ID" value="SUL37803.1"/>
    <property type="molecule type" value="Genomic_DNA"/>
</dbReference>
<dbReference type="InterPro" id="IPR014922">
    <property type="entry name" value="YdhG-like"/>
</dbReference>
<protein>
    <submittedName>
        <fullName evidence="2">Molecular chaperone GroEL</fullName>
    </submittedName>
</protein>
<dbReference type="Gene3D" id="3.90.1150.200">
    <property type="match status" value="1"/>
</dbReference>
<sequence>MSEKQSNEQVEAFLNKESQWQEEYKYLRALIFNETELEEAYKWMHPCYTLNNKNVVLIHGFKNYVALLFHKGAILEDKYHTLIQQTEKVQAARQLRFENLTEIQARTEEIKYYLAEAIKAEKAG</sequence>
<evidence type="ECO:0000313" key="2">
    <source>
        <dbReference type="EMBL" id="SUL37803.1"/>
    </source>
</evidence>
<evidence type="ECO:0000313" key="3">
    <source>
        <dbReference type="Proteomes" id="UP000254116"/>
    </source>
</evidence>
<organism evidence="2 3">
    <name type="scientific">Staphylococcus aureus</name>
    <dbReference type="NCBI Taxonomy" id="1280"/>
    <lineage>
        <taxon>Bacteria</taxon>
        <taxon>Bacillati</taxon>
        <taxon>Bacillota</taxon>
        <taxon>Bacilli</taxon>
        <taxon>Bacillales</taxon>
        <taxon>Staphylococcaceae</taxon>
        <taxon>Staphylococcus</taxon>
    </lineage>
</organism>
<proteinExistence type="predicted"/>
<dbReference type="Pfam" id="PF08818">
    <property type="entry name" value="DUF1801"/>
    <property type="match status" value="1"/>
</dbReference>
<evidence type="ECO:0000259" key="1">
    <source>
        <dbReference type="Pfam" id="PF08818"/>
    </source>
</evidence>
<dbReference type="Proteomes" id="UP000254116">
    <property type="component" value="Unassembled WGS sequence"/>
</dbReference>